<dbReference type="GO" id="GO:0016020">
    <property type="term" value="C:membrane"/>
    <property type="evidence" value="ECO:0007669"/>
    <property type="project" value="UniProtKB-SubCell"/>
</dbReference>
<dbReference type="SUPFAM" id="SSF52058">
    <property type="entry name" value="L domain-like"/>
    <property type="match status" value="1"/>
</dbReference>
<evidence type="ECO:0000256" key="2">
    <source>
        <dbReference type="ARBA" id="ARBA00022692"/>
    </source>
</evidence>
<organism evidence="7 8">
    <name type="scientific">Nepenthes gracilis</name>
    <name type="common">Slender pitcher plant</name>
    <dbReference type="NCBI Taxonomy" id="150966"/>
    <lineage>
        <taxon>Eukaryota</taxon>
        <taxon>Viridiplantae</taxon>
        <taxon>Streptophyta</taxon>
        <taxon>Embryophyta</taxon>
        <taxon>Tracheophyta</taxon>
        <taxon>Spermatophyta</taxon>
        <taxon>Magnoliopsida</taxon>
        <taxon>eudicotyledons</taxon>
        <taxon>Gunneridae</taxon>
        <taxon>Pentapetalae</taxon>
        <taxon>Caryophyllales</taxon>
        <taxon>Nepenthaceae</taxon>
        <taxon>Nepenthes</taxon>
    </lineage>
</organism>
<evidence type="ECO:0000256" key="3">
    <source>
        <dbReference type="ARBA" id="ARBA00022729"/>
    </source>
</evidence>
<keyword evidence="8" id="KW-1185">Reference proteome</keyword>
<reference evidence="7" key="1">
    <citation type="submission" date="2023-05" db="EMBL/GenBank/DDBJ databases">
        <title>Nepenthes gracilis genome sequencing.</title>
        <authorList>
            <person name="Fukushima K."/>
        </authorList>
    </citation>
    <scope>NUCLEOTIDE SEQUENCE</scope>
    <source>
        <strain evidence="7">SING2019-196</strain>
    </source>
</reference>
<name>A0AAD3Y652_NEPGR</name>
<comment type="subcellular location">
    <subcellularLocation>
        <location evidence="1">Membrane</location>
        <topology evidence="1">Single-pass type I membrane protein</topology>
    </subcellularLocation>
</comment>
<dbReference type="AlphaFoldDB" id="A0AAD3Y652"/>
<evidence type="ECO:0000313" key="8">
    <source>
        <dbReference type="Proteomes" id="UP001279734"/>
    </source>
</evidence>
<evidence type="ECO:0000256" key="1">
    <source>
        <dbReference type="ARBA" id="ARBA00004479"/>
    </source>
</evidence>
<proteinExistence type="predicted"/>
<accession>A0AAD3Y652</accession>
<dbReference type="PANTHER" id="PTHR48061">
    <property type="entry name" value="LEUCINE-RICH REPEAT RECEPTOR PROTEIN KINASE EMS1-LIKE-RELATED"/>
    <property type="match status" value="1"/>
</dbReference>
<dbReference type="PANTHER" id="PTHR48061:SF46">
    <property type="entry name" value="LEUCINE-RICH REPEAT-CONTAINING N-TERMINAL PLANT-TYPE DOMAIN-CONTAINING PROTEIN"/>
    <property type="match status" value="1"/>
</dbReference>
<dbReference type="Proteomes" id="UP001279734">
    <property type="component" value="Unassembled WGS sequence"/>
</dbReference>
<evidence type="ECO:0000313" key="7">
    <source>
        <dbReference type="EMBL" id="GMH28679.1"/>
    </source>
</evidence>
<keyword evidence="3" id="KW-0732">Signal</keyword>
<protein>
    <submittedName>
        <fullName evidence="7">Uncharacterized protein</fullName>
    </submittedName>
</protein>
<keyword evidence="5" id="KW-0472">Membrane</keyword>
<dbReference type="Gene3D" id="3.80.10.10">
    <property type="entry name" value="Ribonuclease Inhibitor"/>
    <property type="match status" value="2"/>
</dbReference>
<sequence length="172" mass="19111">MLNLANNQFSGLLTVIEDAASNNTTLLKYIILISNMMQRSTPNSIFELVSFIRLTLSSNNLSDVIELDMFCKLKNLTDLNLPCNGLSLLMKSSSTISSNVAACPRLLILECSSCNIIEFPISLRTEEDLIVLDHSNNKIQGDIPKWTKDIDNDSLSHLDLFNNFLTGGLDLQ</sequence>
<evidence type="ECO:0000256" key="6">
    <source>
        <dbReference type="ARBA" id="ARBA00023180"/>
    </source>
</evidence>
<dbReference type="EMBL" id="BSYO01000035">
    <property type="protein sequence ID" value="GMH28679.1"/>
    <property type="molecule type" value="Genomic_DNA"/>
</dbReference>
<gene>
    <name evidence="7" type="ORF">Nepgr_030522</name>
</gene>
<dbReference type="InterPro" id="IPR032675">
    <property type="entry name" value="LRR_dom_sf"/>
</dbReference>
<keyword evidence="6" id="KW-0325">Glycoprotein</keyword>
<comment type="caution">
    <text evidence="7">The sequence shown here is derived from an EMBL/GenBank/DDBJ whole genome shotgun (WGS) entry which is preliminary data.</text>
</comment>
<dbReference type="InterPro" id="IPR046956">
    <property type="entry name" value="RLP23-like"/>
</dbReference>
<evidence type="ECO:0000256" key="4">
    <source>
        <dbReference type="ARBA" id="ARBA00022989"/>
    </source>
</evidence>
<evidence type="ECO:0000256" key="5">
    <source>
        <dbReference type="ARBA" id="ARBA00023136"/>
    </source>
</evidence>
<keyword evidence="2" id="KW-0812">Transmembrane</keyword>
<keyword evidence="4" id="KW-1133">Transmembrane helix</keyword>